<proteinExistence type="predicted"/>
<evidence type="ECO:0000313" key="1">
    <source>
        <dbReference type="EMBL" id="GJT99014.1"/>
    </source>
</evidence>
<protein>
    <submittedName>
        <fullName evidence="1">Uncharacterized protein</fullName>
    </submittedName>
</protein>
<organism evidence="1 2">
    <name type="scientific">Tanacetum coccineum</name>
    <dbReference type="NCBI Taxonomy" id="301880"/>
    <lineage>
        <taxon>Eukaryota</taxon>
        <taxon>Viridiplantae</taxon>
        <taxon>Streptophyta</taxon>
        <taxon>Embryophyta</taxon>
        <taxon>Tracheophyta</taxon>
        <taxon>Spermatophyta</taxon>
        <taxon>Magnoliopsida</taxon>
        <taxon>eudicotyledons</taxon>
        <taxon>Gunneridae</taxon>
        <taxon>Pentapetalae</taxon>
        <taxon>asterids</taxon>
        <taxon>campanulids</taxon>
        <taxon>Asterales</taxon>
        <taxon>Asteraceae</taxon>
        <taxon>Asteroideae</taxon>
        <taxon>Anthemideae</taxon>
        <taxon>Anthemidinae</taxon>
        <taxon>Tanacetum</taxon>
    </lineage>
</organism>
<accession>A0ABQ5IH43</accession>
<comment type="caution">
    <text evidence="1">The sequence shown here is derived from an EMBL/GenBank/DDBJ whole genome shotgun (WGS) entry which is preliminary data.</text>
</comment>
<keyword evidence="2" id="KW-1185">Reference proteome</keyword>
<sequence length="167" mass="19573">MPIPFFVDEPTEVELKELLASAILEYAFLEATKQVLPVIMQKFDVEEKFRSHKDSYGRNYAPAVHIKNSKSKNPDVIKREVEKHLESGLNLPYLRSPWVSRYICVPKKGKEDCGQFQRCRLVNLQDMRLRRRWSLYDTSRSLEIFPNCLSPFRPDASKVEDNQLKVL</sequence>
<reference evidence="1" key="1">
    <citation type="journal article" date="2022" name="Int. J. Mol. Sci.">
        <title>Draft Genome of Tanacetum Coccineum: Genomic Comparison of Closely Related Tanacetum-Family Plants.</title>
        <authorList>
            <person name="Yamashiro T."/>
            <person name="Shiraishi A."/>
            <person name="Nakayama K."/>
            <person name="Satake H."/>
        </authorList>
    </citation>
    <scope>NUCLEOTIDE SEQUENCE</scope>
</reference>
<evidence type="ECO:0000313" key="2">
    <source>
        <dbReference type="Proteomes" id="UP001151760"/>
    </source>
</evidence>
<dbReference type="Proteomes" id="UP001151760">
    <property type="component" value="Unassembled WGS sequence"/>
</dbReference>
<gene>
    <name evidence="1" type="ORF">Tco_1094532</name>
</gene>
<name>A0ABQ5IH43_9ASTR</name>
<reference evidence="1" key="2">
    <citation type="submission" date="2022-01" db="EMBL/GenBank/DDBJ databases">
        <authorList>
            <person name="Yamashiro T."/>
            <person name="Shiraishi A."/>
            <person name="Satake H."/>
            <person name="Nakayama K."/>
        </authorList>
    </citation>
    <scope>NUCLEOTIDE SEQUENCE</scope>
</reference>
<dbReference type="EMBL" id="BQNB010020729">
    <property type="protein sequence ID" value="GJT99014.1"/>
    <property type="molecule type" value="Genomic_DNA"/>
</dbReference>